<dbReference type="EMBL" id="AAPE02031373">
    <property type="status" value="NOT_ANNOTATED_CDS"/>
    <property type="molecule type" value="Genomic_DNA"/>
</dbReference>
<dbReference type="InParanoid" id="G1QGH2"/>
<proteinExistence type="predicted"/>
<dbReference type="HOGENOM" id="CLU_3193874_0_0_1"/>
<evidence type="ECO:0000313" key="3">
    <source>
        <dbReference type="Proteomes" id="UP000001074"/>
    </source>
</evidence>
<organism evidence="2 3">
    <name type="scientific">Myotis lucifugus</name>
    <name type="common">Little brown bat</name>
    <dbReference type="NCBI Taxonomy" id="59463"/>
    <lineage>
        <taxon>Eukaryota</taxon>
        <taxon>Metazoa</taxon>
        <taxon>Chordata</taxon>
        <taxon>Craniata</taxon>
        <taxon>Vertebrata</taxon>
        <taxon>Euteleostomi</taxon>
        <taxon>Mammalia</taxon>
        <taxon>Eutheria</taxon>
        <taxon>Laurasiatheria</taxon>
        <taxon>Chiroptera</taxon>
        <taxon>Yangochiroptera</taxon>
        <taxon>Vespertilionidae</taxon>
        <taxon>Myotis</taxon>
    </lineage>
</organism>
<dbReference type="Proteomes" id="UP000001074">
    <property type="component" value="Unassembled WGS sequence"/>
</dbReference>
<name>G1QGH2_MYOLU</name>
<dbReference type="AlphaFoldDB" id="G1QGH2"/>
<sequence length="46" mass="5252">NCMSWADHWEADHTHRYPHYTSRNPYKGVGTGSRQGSGDVNYKVNA</sequence>
<protein>
    <submittedName>
        <fullName evidence="2">Uncharacterized protein</fullName>
    </submittedName>
</protein>
<evidence type="ECO:0000256" key="1">
    <source>
        <dbReference type="SAM" id="MobiDB-lite"/>
    </source>
</evidence>
<evidence type="ECO:0000313" key="2">
    <source>
        <dbReference type="Ensembl" id="ENSMLUP00000022805.1"/>
    </source>
</evidence>
<feature type="region of interest" description="Disordered" evidence="1">
    <location>
        <begin position="16"/>
        <end position="46"/>
    </location>
</feature>
<reference evidence="2 3" key="1">
    <citation type="journal article" date="2011" name="Nature">
        <title>A high-resolution map of human evolutionary constraint using 29 mammals.</title>
        <authorList>
            <person name="Lindblad-Toh K."/>
            <person name="Garber M."/>
            <person name="Zuk O."/>
            <person name="Lin M.F."/>
            <person name="Parker B.J."/>
            <person name="Washietl S."/>
            <person name="Kheradpour P."/>
            <person name="Ernst J."/>
            <person name="Jordan G."/>
            <person name="Mauceli E."/>
            <person name="Ward L.D."/>
            <person name="Lowe C.B."/>
            <person name="Holloway A.K."/>
            <person name="Clamp M."/>
            <person name="Gnerre S."/>
            <person name="Alfoldi J."/>
            <person name="Beal K."/>
            <person name="Chang J."/>
            <person name="Clawson H."/>
            <person name="Cuff J."/>
            <person name="Di Palma F."/>
            <person name="Fitzgerald S."/>
            <person name="Flicek P."/>
            <person name="Guttman M."/>
            <person name="Hubisz M.J."/>
            <person name="Jaffe D.B."/>
            <person name="Jungreis I."/>
            <person name="Kent W.J."/>
            <person name="Kostka D."/>
            <person name="Lara M."/>
            <person name="Martins A.L."/>
            <person name="Massingham T."/>
            <person name="Moltke I."/>
            <person name="Raney B.J."/>
            <person name="Rasmussen M.D."/>
            <person name="Robinson J."/>
            <person name="Stark A."/>
            <person name="Vilella A.J."/>
            <person name="Wen J."/>
            <person name="Xie X."/>
            <person name="Zody M.C."/>
            <person name="Baldwin J."/>
            <person name="Bloom T."/>
            <person name="Chin C.W."/>
            <person name="Heiman D."/>
            <person name="Nicol R."/>
            <person name="Nusbaum C."/>
            <person name="Young S."/>
            <person name="Wilkinson J."/>
            <person name="Worley K.C."/>
            <person name="Kovar C.L."/>
            <person name="Muzny D.M."/>
            <person name="Gibbs R.A."/>
            <person name="Cree A."/>
            <person name="Dihn H.H."/>
            <person name="Fowler G."/>
            <person name="Jhangiani S."/>
            <person name="Joshi V."/>
            <person name="Lee S."/>
            <person name="Lewis L.R."/>
            <person name="Nazareth L.V."/>
            <person name="Okwuonu G."/>
            <person name="Santibanez J."/>
            <person name="Warren W.C."/>
            <person name="Mardis E.R."/>
            <person name="Weinstock G.M."/>
            <person name="Wilson R.K."/>
            <person name="Delehaunty K."/>
            <person name="Dooling D."/>
            <person name="Fronik C."/>
            <person name="Fulton L."/>
            <person name="Fulton B."/>
            <person name="Graves T."/>
            <person name="Minx P."/>
            <person name="Sodergren E."/>
            <person name="Birney E."/>
            <person name="Margulies E.H."/>
            <person name="Herrero J."/>
            <person name="Green E.D."/>
            <person name="Haussler D."/>
            <person name="Siepel A."/>
            <person name="Goldman N."/>
            <person name="Pollard K.S."/>
            <person name="Pedersen J.S."/>
            <person name="Lander E.S."/>
            <person name="Kellis M."/>
        </authorList>
    </citation>
    <scope>NUCLEOTIDE SEQUENCE [LARGE SCALE GENOMIC DNA]</scope>
</reference>
<reference evidence="2" key="2">
    <citation type="submission" date="2025-08" db="UniProtKB">
        <authorList>
            <consortium name="Ensembl"/>
        </authorList>
    </citation>
    <scope>IDENTIFICATION</scope>
</reference>
<keyword evidence="3" id="KW-1185">Reference proteome</keyword>
<reference evidence="2" key="3">
    <citation type="submission" date="2025-09" db="UniProtKB">
        <authorList>
            <consortium name="Ensembl"/>
        </authorList>
    </citation>
    <scope>IDENTIFICATION</scope>
</reference>
<accession>G1QGH2</accession>
<dbReference type="Ensembl" id="ENSMLUT00000027854.1">
    <property type="protein sequence ID" value="ENSMLUP00000022805.1"/>
    <property type="gene ID" value="ENSMLUG00000029240.1"/>
</dbReference>